<dbReference type="EMBL" id="BMOS01000021">
    <property type="protein sequence ID" value="GGN61910.1"/>
    <property type="molecule type" value="Genomic_DNA"/>
</dbReference>
<dbReference type="InterPro" id="IPR023375">
    <property type="entry name" value="ADC_dom_sf"/>
</dbReference>
<dbReference type="Pfam" id="PF09844">
    <property type="entry name" value="DUF2071"/>
    <property type="match status" value="1"/>
</dbReference>
<accession>A0A918D3L8</accession>
<dbReference type="RefSeq" id="WP_188858244.1">
    <property type="nucleotide sequence ID" value="NZ_BMOS01000021.1"/>
</dbReference>
<evidence type="ECO:0000313" key="1">
    <source>
        <dbReference type="EMBL" id="GGN61910.1"/>
    </source>
</evidence>
<organism evidence="1 2">
    <name type="scientific">Oceanobacillus indicireducens</name>
    <dbReference type="NCBI Taxonomy" id="1004261"/>
    <lineage>
        <taxon>Bacteria</taxon>
        <taxon>Bacillati</taxon>
        <taxon>Bacillota</taxon>
        <taxon>Bacilli</taxon>
        <taxon>Bacillales</taxon>
        <taxon>Bacillaceae</taxon>
        <taxon>Oceanobacillus</taxon>
    </lineage>
</organism>
<dbReference type="Proteomes" id="UP000624041">
    <property type="component" value="Unassembled WGS sequence"/>
</dbReference>
<protein>
    <recommendedName>
        <fullName evidence="3">DUF2071 domain-containing protein</fullName>
    </recommendedName>
</protein>
<dbReference type="InterPro" id="IPR018644">
    <property type="entry name" value="DUF2071"/>
</dbReference>
<dbReference type="Gene3D" id="2.40.400.10">
    <property type="entry name" value="Acetoacetate decarboxylase-like"/>
    <property type="match status" value="1"/>
</dbReference>
<evidence type="ECO:0008006" key="3">
    <source>
        <dbReference type="Google" id="ProtNLM"/>
    </source>
</evidence>
<proteinExistence type="predicted"/>
<comment type="caution">
    <text evidence="1">The sequence shown here is derived from an EMBL/GenBank/DDBJ whole genome shotgun (WGS) entry which is preliminary data.</text>
</comment>
<dbReference type="SUPFAM" id="SSF160104">
    <property type="entry name" value="Acetoacetate decarboxylase-like"/>
    <property type="match status" value="1"/>
</dbReference>
<dbReference type="AlphaFoldDB" id="A0A918D3L8"/>
<reference evidence="1" key="2">
    <citation type="submission" date="2020-09" db="EMBL/GenBank/DDBJ databases">
        <authorList>
            <person name="Sun Q."/>
            <person name="Ohkuma M."/>
        </authorList>
    </citation>
    <scope>NUCLEOTIDE SEQUENCE</scope>
    <source>
        <strain evidence="1">JCM 17251</strain>
    </source>
</reference>
<sequence length="225" mass="26373">MTQTWNDLLFMHLPVPADILREQIPQGLELDTYNGKAWISIVPFAITDMRLHFTPRLPYFHSLLELNVRTYVKRNGEAGVYFFSLDANQWLTVLGGRIFHAPYHYAGIHMKKERNWINFTSKRKGKSSIGFTGKYRPVTGEYKPSASSLAYWLVERYIFWSERNSSLYKGDIYHEPWKLQEAEVILSKQNMLPDFLGIEEAGNPVFHYAAKKKVYSWCVRKIEEL</sequence>
<gene>
    <name evidence="1" type="primary">yqjF</name>
    <name evidence="1" type="ORF">GCM10007971_27350</name>
</gene>
<name>A0A918D3L8_9BACI</name>
<dbReference type="PANTHER" id="PTHR39186">
    <property type="entry name" value="DUF2071 FAMILY PROTEIN"/>
    <property type="match status" value="1"/>
</dbReference>
<evidence type="ECO:0000313" key="2">
    <source>
        <dbReference type="Proteomes" id="UP000624041"/>
    </source>
</evidence>
<dbReference type="PANTHER" id="PTHR39186:SF1">
    <property type="entry name" value="DUF2071 DOMAIN-CONTAINING PROTEIN"/>
    <property type="match status" value="1"/>
</dbReference>
<reference evidence="1" key="1">
    <citation type="journal article" date="2014" name="Int. J. Syst. Evol. Microbiol.">
        <title>Complete genome sequence of Corynebacterium casei LMG S-19264T (=DSM 44701T), isolated from a smear-ripened cheese.</title>
        <authorList>
            <consortium name="US DOE Joint Genome Institute (JGI-PGF)"/>
            <person name="Walter F."/>
            <person name="Albersmeier A."/>
            <person name="Kalinowski J."/>
            <person name="Ruckert C."/>
        </authorList>
    </citation>
    <scope>NUCLEOTIDE SEQUENCE</scope>
    <source>
        <strain evidence="1">JCM 17251</strain>
    </source>
</reference>
<keyword evidence="2" id="KW-1185">Reference proteome</keyword>